<dbReference type="PROSITE" id="PS50255">
    <property type="entry name" value="CYTOCHROME_B5_2"/>
    <property type="match status" value="1"/>
</dbReference>
<dbReference type="SUPFAM" id="SSF55856">
    <property type="entry name" value="Cytochrome b5-like heme/steroid binding domain"/>
    <property type="match status" value="1"/>
</dbReference>
<evidence type="ECO:0000256" key="2">
    <source>
        <dbReference type="ARBA" id="ARBA00022723"/>
    </source>
</evidence>
<keyword evidence="6" id="KW-1133">Transmembrane helix</keyword>
<dbReference type="SMART" id="SM01117">
    <property type="entry name" value="Cyt-b5"/>
    <property type="match status" value="1"/>
</dbReference>
<keyword evidence="3 6" id="KW-0408">Iron</keyword>
<dbReference type="InterPro" id="IPR053100">
    <property type="entry name" value="Cytochrome_b5-related"/>
</dbReference>
<gene>
    <name evidence="8" type="ORF">PHAECO_LOCUS5351</name>
</gene>
<dbReference type="PANTHER" id="PTHR16740:SF1">
    <property type="entry name" value="CYTOCHROME B5-RELATED PROTEIN-RELATED"/>
    <property type="match status" value="1"/>
</dbReference>
<dbReference type="InterPro" id="IPR005804">
    <property type="entry name" value="FA_desaturase_dom"/>
</dbReference>
<feature type="transmembrane region" description="Helical" evidence="6">
    <location>
        <begin position="166"/>
        <end position="185"/>
    </location>
</feature>
<dbReference type="PROSITE" id="PS00191">
    <property type="entry name" value="CYTOCHROME_B5_1"/>
    <property type="match status" value="1"/>
</dbReference>
<evidence type="ECO:0000256" key="3">
    <source>
        <dbReference type="ARBA" id="ARBA00023004"/>
    </source>
</evidence>
<dbReference type="FunFam" id="3.10.120.10:FF:000020">
    <property type="entry name" value="Cytochrome b5-related protein"/>
    <property type="match status" value="1"/>
</dbReference>
<dbReference type="GO" id="GO:0006629">
    <property type="term" value="P:lipid metabolic process"/>
    <property type="evidence" value="ECO:0007669"/>
    <property type="project" value="InterPro"/>
</dbReference>
<organism evidence="8 9">
    <name type="scientific">Phaedon cochleariae</name>
    <name type="common">Mustard beetle</name>
    <dbReference type="NCBI Taxonomy" id="80249"/>
    <lineage>
        <taxon>Eukaryota</taxon>
        <taxon>Metazoa</taxon>
        <taxon>Ecdysozoa</taxon>
        <taxon>Arthropoda</taxon>
        <taxon>Hexapoda</taxon>
        <taxon>Insecta</taxon>
        <taxon>Pterygota</taxon>
        <taxon>Neoptera</taxon>
        <taxon>Endopterygota</taxon>
        <taxon>Coleoptera</taxon>
        <taxon>Polyphaga</taxon>
        <taxon>Cucujiformia</taxon>
        <taxon>Chrysomeloidea</taxon>
        <taxon>Chrysomelidae</taxon>
        <taxon>Chrysomelinae</taxon>
        <taxon>Chrysomelini</taxon>
        <taxon>Phaedon</taxon>
    </lineage>
</organism>
<evidence type="ECO:0000256" key="4">
    <source>
        <dbReference type="ARBA" id="ARBA00055674"/>
    </source>
</evidence>
<sequence>MAPKSDFVPKSTLGILPPKSRHLGHKLTTNLWLEEKKETDGAEGLWRVHNDLYDLSEFIQKHPGGSEWLQLTKGHDITEAFEVHHLTDQPEEILRKYFVRKAKGPRNAPFSFDENGFYRTLKKEVKPLLKTLPKQSMNTTNFFSDSLVVLTFLFSTLAVRYWSFGLGILGGILLSMLTIAAHNYFHRRDNFRMHYFQFSFFTVRDWRISHVLSHHLHTNTIDDLEISAYEPFLQYLPTDKNKIQTYGSMLLAPFMWMSLFHFTLNKRIQDAIKYNFKNMKITDLITLTLPTFMWIFGGQSLLATFGMYNFVMVMASLHFGFVGLHAAHHHPDIFHDGDTPRATTNYDWGLSQLDAVMDRKEISGNHFLVLTNFGDHALHHLFPTLDHGALEHLYPTFEEVLGRFNENLRIVSQWDTIKGGYQQLKRVEPNPSPPELKKYAKRG</sequence>
<dbReference type="Pfam" id="PF00487">
    <property type="entry name" value="FA_desaturase"/>
    <property type="match status" value="1"/>
</dbReference>
<dbReference type="OrthoDB" id="260519at2759"/>
<feature type="transmembrane region" description="Helical" evidence="6">
    <location>
        <begin position="142"/>
        <end position="159"/>
    </location>
</feature>
<dbReference type="InterPro" id="IPR018506">
    <property type="entry name" value="Cyt_B5_heme-BS"/>
</dbReference>
<comment type="similarity">
    <text evidence="6">Belongs to the cytochrome b5 family.</text>
</comment>
<dbReference type="PANTHER" id="PTHR16740">
    <property type="entry name" value="CYTOCHROME B5-RELATED PROTEIN-RELATED"/>
    <property type="match status" value="1"/>
</dbReference>
<keyword evidence="6" id="KW-0472">Membrane</keyword>
<evidence type="ECO:0000256" key="6">
    <source>
        <dbReference type="RuleBase" id="RU362121"/>
    </source>
</evidence>
<feature type="transmembrane region" description="Helical" evidence="6">
    <location>
        <begin position="284"/>
        <end position="302"/>
    </location>
</feature>
<dbReference type="GO" id="GO:0020037">
    <property type="term" value="F:heme binding"/>
    <property type="evidence" value="ECO:0007669"/>
    <property type="project" value="UniProtKB-UniRule"/>
</dbReference>
<dbReference type="EMBL" id="OU896722">
    <property type="protein sequence ID" value="CAH1154729.1"/>
    <property type="molecule type" value="Genomic_DNA"/>
</dbReference>
<protein>
    <recommendedName>
        <fullName evidence="5">Cytochrome b5-related protein</fullName>
    </recommendedName>
</protein>
<dbReference type="GO" id="GO:0046872">
    <property type="term" value="F:metal ion binding"/>
    <property type="evidence" value="ECO:0007669"/>
    <property type="project" value="UniProtKB-UniRule"/>
</dbReference>
<keyword evidence="2 6" id="KW-0479">Metal-binding</keyword>
<evidence type="ECO:0000313" key="9">
    <source>
        <dbReference type="Proteomes" id="UP001153737"/>
    </source>
</evidence>
<accession>A0A9P0GLU3</accession>
<feature type="transmembrane region" description="Helical" evidence="6">
    <location>
        <begin position="243"/>
        <end position="264"/>
    </location>
</feature>
<keyword evidence="6" id="KW-0812">Transmembrane</keyword>
<comment type="caution">
    <text evidence="6">Lacks conserved residue(s) required for the propagation of feature annotation.</text>
</comment>
<comment type="function">
    <text evidence="4">May play a role in muscle cell metabolism.</text>
</comment>
<dbReference type="Proteomes" id="UP001153737">
    <property type="component" value="Chromosome 16"/>
</dbReference>
<dbReference type="InterPro" id="IPR036400">
    <property type="entry name" value="Cyt_B5-like_heme/steroid_sf"/>
</dbReference>
<dbReference type="AlphaFoldDB" id="A0A9P0GLU3"/>
<dbReference type="Gene3D" id="3.10.120.10">
    <property type="entry name" value="Cytochrome b5-like heme/steroid binding domain"/>
    <property type="match status" value="1"/>
</dbReference>
<evidence type="ECO:0000259" key="7">
    <source>
        <dbReference type="PROSITE" id="PS50255"/>
    </source>
</evidence>
<keyword evidence="9" id="KW-1185">Reference proteome</keyword>
<proteinExistence type="inferred from homology"/>
<dbReference type="Pfam" id="PF00173">
    <property type="entry name" value="Cyt-b5"/>
    <property type="match status" value="1"/>
</dbReference>
<name>A0A9P0GLU3_PHACE</name>
<dbReference type="InterPro" id="IPR001199">
    <property type="entry name" value="Cyt_B5-like_heme/steroid-bd"/>
</dbReference>
<keyword evidence="1 6" id="KW-0349">Heme</keyword>
<reference evidence="8" key="2">
    <citation type="submission" date="2022-10" db="EMBL/GenBank/DDBJ databases">
        <authorList>
            <consortium name="ENA_rothamsted_submissions"/>
            <consortium name="culmorum"/>
            <person name="King R."/>
        </authorList>
    </citation>
    <scope>NUCLEOTIDE SEQUENCE</scope>
</reference>
<reference evidence="8" key="1">
    <citation type="submission" date="2022-01" db="EMBL/GenBank/DDBJ databases">
        <authorList>
            <person name="King R."/>
        </authorList>
    </citation>
    <scope>NUCLEOTIDE SEQUENCE</scope>
</reference>
<evidence type="ECO:0000256" key="5">
    <source>
        <dbReference type="ARBA" id="ARBA00073492"/>
    </source>
</evidence>
<evidence type="ECO:0000256" key="1">
    <source>
        <dbReference type="ARBA" id="ARBA00022617"/>
    </source>
</evidence>
<evidence type="ECO:0000313" key="8">
    <source>
        <dbReference type="EMBL" id="CAH1154729.1"/>
    </source>
</evidence>
<feature type="domain" description="Cytochrome b5 heme-binding" evidence="7">
    <location>
        <begin position="34"/>
        <end position="103"/>
    </location>
</feature>